<feature type="chain" id="PRO_5040133455" evidence="1">
    <location>
        <begin position="18"/>
        <end position="108"/>
    </location>
</feature>
<proteinExistence type="predicted"/>
<evidence type="ECO:0000313" key="3">
    <source>
        <dbReference type="Proteomes" id="UP001056384"/>
    </source>
</evidence>
<evidence type="ECO:0000256" key="1">
    <source>
        <dbReference type="SAM" id="SignalP"/>
    </source>
</evidence>
<protein>
    <submittedName>
        <fullName evidence="2">Uncharacterized protein</fullName>
    </submittedName>
</protein>
<feature type="signal peptide" evidence="1">
    <location>
        <begin position="1"/>
        <end position="17"/>
    </location>
</feature>
<keyword evidence="3" id="KW-1185">Reference proteome</keyword>
<dbReference type="AlphaFoldDB" id="A0A9Q9EP67"/>
<keyword evidence="1" id="KW-0732">Signal</keyword>
<dbReference type="EMBL" id="CP099426">
    <property type="protein sequence ID" value="USW57344.1"/>
    <property type="molecule type" value="Genomic_DNA"/>
</dbReference>
<name>A0A9Q9EP67_9PEZI</name>
<organism evidence="2 3">
    <name type="scientific">Septoria linicola</name>
    <dbReference type="NCBI Taxonomy" id="215465"/>
    <lineage>
        <taxon>Eukaryota</taxon>
        <taxon>Fungi</taxon>
        <taxon>Dikarya</taxon>
        <taxon>Ascomycota</taxon>
        <taxon>Pezizomycotina</taxon>
        <taxon>Dothideomycetes</taxon>
        <taxon>Dothideomycetidae</taxon>
        <taxon>Mycosphaerellales</taxon>
        <taxon>Mycosphaerellaceae</taxon>
        <taxon>Septoria</taxon>
    </lineage>
</organism>
<sequence length="108" mass="12210">MKPTLSLLLPLSALAAAEMDLFFDGSCSNHQTYWDIKAPIQTISGCFVRLLGDGMHSFKLYGHCDYYFYSSNNCERFTSVMQYNGGNPHNLCVAPRYDWQSVDIYCGS</sequence>
<evidence type="ECO:0000313" key="2">
    <source>
        <dbReference type="EMBL" id="USW57344.1"/>
    </source>
</evidence>
<accession>A0A9Q9EP67</accession>
<gene>
    <name evidence="2" type="ORF">Slin15195_G106630</name>
</gene>
<dbReference type="Proteomes" id="UP001056384">
    <property type="component" value="Chromosome 9"/>
</dbReference>
<reference evidence="2" key="1">
    <citation type="submission" date="2022-06" db="EMBL/GenBank/DDBJ databases">
        <title>Complete genome sequences of two strains of the flax pathogen Septoria linicola.</title>
        <authorList>
            <person name="Lapalu N."/>
            <person name="Simon A."/>
            <person name="Demenou B."/>
            <person name="Paumier D."/>
            <person name="Guillot M.-P."/>
            <person name="Gout L."/>
            <person name="Valade R."/>
        </authorList>
    </citation>
    <scope>NUCLEOTIDE SEQUENCE</scope>
    <source>
        <strain evidence="2">SE15195</strain>
    </source>
</reference>